<protein>
    <submittedName>
        <fullName evidence="1">Uncharacterized protein</fullName>
    </submittedName>
</protein>
<sequence>MQHARKSRDDLLPSHTTYLRIANHPKWKNMSFMLAVEKGRLVFYGSASSRVTQEEWLRRASELAVPLTWIAGGVFVMEERAMGVTDVNSVYVACEVLLNFPLLPPPEDGEDALMEGFSVALYSTFPFSGAQTHVPRLRCVLTGEGRSTWSLKGPTPLHGRLLQAVVACLVERTDVSQFHLYSDADEPEGGETKDRPGVAAEAGAVTFLRGRAGTHTVPHGKGCSSQMWYGFSRLSCQEWLDTETRDALGLWEEDGEEELECEFVPAHIFFTRAADRKRPRDTDDDHSSSSVAARWGKCFMIECKVMRIIDPEQVEETQGA</sequence>
<name>A0A7G2CS14_9TRYP</name>
<dbReference type="VEuPathDB" id="TriTrypDB:ADEAN_000929900"/>
<proteinExistence type="predicted"/>
<dbReference type="Proteomes" id="UP000515908">
    <property type="component" value="Chromosome 22"/>
</dbReference>
<dbReference type="AlphaFoldDB" id="A0A7G2CS14"/>
<accession>A0A7G2CS14</accession>
<gene>
    <name evidence="1" type="ORF">ADEAN_000929900</name>
</gene>
<keyword evidence="2" id="KW-1185">Reference proteome</keyword>
<reference evidence="1 2" key="1">
    <citation type="submission" date="2020-08" db="EMBL/GenBank/DDBJ databases">
        <authorList>
            <person name="Newling K."/>
            <person name="Davey J."/>
            <person name="Forrester S."/>
        </authorList>
    </citation>
    <scope>NUCLEOTIDE SEQUENCE [LARGE SCALE GENOMIC DNA]</scope>
    <source>
        <strain evidence="2">Crithidia deanei Carvalho (ATCC PRA-265)</strain>
    </source>
</reference>
<evidence type="ECO:0000313" key="2">
    <source>
        <dbReference type="Proteomes" id="UP000515908"/>
    </source>
</evidence>
<organism evidence="1 2">
    <name type="scientific">Angomonas deanei</name>
    <dbReference type="NCBI Taxonomy" id="59799"/>
    <lineage>
        <taxon>Eukaryota</taxon>
        <taxon>Discoba</taxon>
        <taxon>Euglenozoa</taxon>
        <taxon>Kinetoplastea</taxon>
        <taxon>Metakinetoplastina</taxon>
        <taxon>Trypanosomatida</taxon>
        <taxon>Trypanosomatidae</taxon>
        <taxon>Strigomonadinae</taxon>
        <taxon>Angomonas</taxon>
    </lineage>
</organism>
<evidence type="ECO:0000313" key="1">
    <source>
        <dbReference type="EMBL" id="CAD2221764.1"/>
    </source>
</evidence>
<dbReference type="EMBL" id="LR877166">
    <property type="protein sequence ID" value="CAD2221764.1"/>
    <property type="molecule type" value="Genomic_DNA"/>
</dbReference>